<dbReference type="CDD" id="cd09272">
    <property type="entry name" value="RNase_HI_RT_Ty1"/>
    <property type="match status" value="1"/>
</dbReference>
<dbReference type="PANTHER" id="PTHR11439">
    <property type="entry name" value="GAG-POL-RELATED RETROTRANSPOSON"/>
    <property type="match status" value="1"/>
</dbReference>
<keyword evidence="2" id="KW-1185">Reference proteome</keyword>
<evidence type="ECO:0008006" key="3">
    <source>
        <dbReference type="Google" id="ProtNLM"/>
    </source>
</evidence>
<proteinExistence type="predicted"/>
<sequence>MCSYNRLNKNVWKPVNQRYSKVDTSKLDEDPKGEALDPTRIVEFGTPYGFLAFSNKDYCIALIAFADANHACCQDTRKSASGSMQLLGDRLIPMYCDNRSAIALCCKNVQHFRSKHIDIRHHFIKEQLKNRVVELYFVRTEYQLADIFTKPLA</sequence>
<dbReference type="Proteomes" id="UP001151760">
    <property type="component" value="Unassembled WGS sequence"/>
</dbReference>
<evidence type="ECO:0000313" key="1">
    <source>
        <dbReference type="EMBL" id="GJS58400.1"/>
    </source>
</evidence>
<reference evidence="1" key="1">
    <citation type="journal article" date="2022" name="Int. J. Mol. Sci.">
        <title>Draft Genome of Tanacetum Coccineum: Genomic Comparison of Closely Related Tanacetum-Family Plants.</title>
        <authorList>
            <person name="Yamashiro T."/>
            <person name="Shiraishi A."/>
            <person name="Nakayama K."/>
            <person name="Satake H."/>
        </authorList>
    </citation>
    <scope>NUCLEOTIDE SEQUENCE</scope>
</reference>
<dbReference type="PANTHER" id="PTHR11439:SF483">
    <property type="entry name" value="PEPTIDE SYNTHASE GLIP-LIKE, PUTATIVE (AFU_ORTHOLOGUE AFUA_3G12920)-RELATED"/>
    <property type="match status" value="1"/>
</dbReference>
<comment type="caution">
    <text evidence="1">The sequence shown here is derived from an EMBL/GenBank/DDBJ whole genome shotgun (WGS) entry which is preliminary data.</text>
</comment>
<name>A0ABQ4X054_9ASTR</name>
<dbReference type="EMBL" id="BQNB010009075">
    <property type="protein sequence ID" value="GJS58400.1"/>
    <property type="molecule type" value="Genomic_DNA"/>
</dbReference>
<protein>
    <recommendedName>
        <fullName evidence="3">Retrovirus-related Pol polyprotein from transposon TNT 1-94</fullName>
    </recommendedName>
</protein>
<accession>A0ABQ4X054</accession>
<evidence type="ECO:0000313" key="2">
    <source>
        <dbReference type="Proteomes" id="UP001151760"/>
    </source>
</evidence>
<organism evidence="1 2">
    <name type="scientific">Tanacetum coccineum</name>
    <dbReference type="NCBI Taxonomy" id="301880"/>
    <lineage>
        <taxon>Eukaryota</taxon>
        <taxon>Viridiplantae</taxon>
        <taxon>Streptophyta</taxon>
        <taxon>Embryophyta</taxon>
        <taxon>Tracheophyta</taxon>
        <taxon>Spermatophyta</taxon>
        <taxon>Magnoliopsida</taxon>
        <taxon>eudicotyledons</taxon>
        <taxon>Gunneridae</taxon>
        <taxon>Pentapetalae</taxon>
        <taxon>asterids</taxon>
        <taxon>campanulids</taxon>
        <taxon>Asterales</taxon>
        <taxon>Asteraceae</taxon>
        <taxon>Asteroideae</taxon>
        <taxon>Anthemideae</taxon>
        <taxon>Anthemidinae</taxon>
        <taxon>Tanacetum</taxon>
    </lineage>
</organism>
<gene>
    <name evidence="1" type="ORF">Tco_0653184</name>
</gene>
<reference evidence="1" key="2">
    <citation type="submission" date="2022-01" db="EMBL/GenBank/DDBJ databases">
        <authorList>
            <person name="Yamashiro T."/>
            <person name="Shiraishi A."/>
            <person name="Satake H."/>
            <person name="Nakayama K."/>
        </authorList>
    </citation>
    <scope>NUCLEOTIDE SEQUENCE</scope>
</reference>